<evidence type="ECO:0000313" key="5">
    <source>
        <dbReference type="Proteomes" id="UP000032066"/>
    </source>
</evidence>
<dbReference type="PANTHER" id="PTHR38589">
    <property type="entry name" value="BLR0621 PROTEIN"/>
    <property type="match status" value="1"/>
</dbReference>
<keyword evidence="2" id="KW-0472">Membrane</keyword>
<sequence length="301" mass="31678">MSGSHRAASHRRSAPAPASRSEVEQTQGRAASRRRKPKPRRAAKLTVGTATLLALTAGWFTVGPGRDFQGETASAAPDREPEVAPMKAADAHTGAPAADRSTRDRITAIPGLGASWTAKIPAETRQVLVASGKGKDSSDNTVTLWTRGDDGGWQAGQSWPAHNAYKGWTADHRSGDLRSPIGLFSLTDAGGRKADPGSKLPYDENAKFVMGGRGFNNEPLAGSFDYVVAINYNRVVGSSPLDGRFPDGAAKGGGIWLHLDHGGPTHGCISLTEDHMVELIKTLDPAMHPMIAMGDADSLAA</sequence>
<dbReference type="AlphaFoldDB" id="A0A0D0PVI4"/>
<keyword evidence="2" id="KW-0812">Transmembrane</keyword>
<dbReference type="PATRIC" id="fig|2064.6.peg.5666"/>
<dbReference type="STRING" id="2064.TR51_26670"/>
<dbReference type="PANTHER" id="PTHR38589:SF1">
    <property type="entry name" value="BLR0621 PROTEIN"/>
    <property type="match status" value="1"/>
</dbReference>
<feature type="compositionally biased region" description="Basic residues" evidence="1">
    <location>
        <begin position="31"/>
        <end position="43"/>
    </location>
</feature>
<evidence type="ECO:0000256" key="2">
    <source>
        <dbReference type="SAM" id="Phobius"/>
    </source>
</evidence>
<feature type="region of interest" description="Disordered" evidence="1">
    <location>
        <begin position="69"/>
        <end position="103"/>
    </location>
</feature>
<dbReference type="RefSeq" id="WP_043914686.1">
    <property type="nucleotide sequence ID" value="NZ_JXZB01000004.1"/>
</dbReference>
<dbReference type="InterPro" id="IPR005490">
    <property type="entry name" value="LD_TPept_cat_dom"/>
</dbReference>
<reference evidence="4 5" key="1">
    <citation type="submission" date="2015-02" db="EMBL/GenBank/DDBJ databases">
        <title>Draft genome sequence of Kitasatospora griseola MF730-N6, a bafilomycin, terpentecin and satosporin producer.</title>
        <authorList>
            <person name="Arens J.C."/>
            <person name="Haltli B."/>
            <person name="Kerr R.G."/>
        </authorList>
    </citation>
    <scope>NUCLEOTIDE SEQUENCE [LARGE SCALE GENOMIC DNA]</scope>
    <source>
        <strain evidence="4 5">MF730-N6</strain>
    </source>
</reference>
<name>A0A0D0PVI4_KITGR</name>
<dbReference type="GO" id="GO:0016740">
    <property type="term" value="F:transferase activity"/>
    <property type="evidence" value="ECO:0007669"/>
    <property type="project" value="InterPro"/>
</dbReference>
<feature type="domain" description="L,D-TPase catalytic" evidence="3">
    <location>
        <begin position="173"/>
        <end position="285"/>
    </location>
</feature>
<feature type="region of interest" description="Disordered" evidence="1">
    <location>
        <begin position="1"/>
        <end position="45"/>
    </location>
</feature>
<keyword evidence="2" id="KW-1133">Transmembrane helix</keyword>
<dbReference type="EMBL" id="JXZB01000004">
    <property type="protein sequence ID" value="KIQ62583.1"/>
    <property type="molecule type" value="Genomic_DNA"/>
</dbReference>
<comment type="caution">
    <text evidence="4">The sequence shown here is derived from an EMBL/GenBank/DDBJ whole genome shotgun (WGS) entry which is preliminary data.</text>
</comment>
<evidence type="ECO:0000256" key="1">
    <source>
        <dbReference type="SAM" id="MobiDB-lite"/>
    </source>
</evidence>
<feature type="transmembrane region" description="Helical" evidence="2">
    <location>
        <begin position="42"/>
        <end position="62"/>
    </location>
</feature>
<keyword evidence="4" id="KW-0449">Lipoprotein</keyword>
<evidence type="ECO:0000313" key="4">
    <source>
        <dbReference type="EMBL" id="KIQ62583.1"/>
    </source>
</evidence>
<dbReference type="Pfam" id="PF03734">
    <property type="entry name" value="YkuD"/>
    <property type="match status" value="1"/>
</dbReference>
<gene>
    <name evidence="4" type="ORF">TR51_26670</name>
</gene>
<dbReference type="Proteomes" id="UP000032066">
    <property type="component" value="Unassembled WGS sequence"/>
</dbReference>
<protein>
    <submittedName>
        <fullName evidence="4">Lipoprotein</fullName>
    </submittedName>
</protein>
<evidence type="ECO:0000259" key="3">
    <source>
        <dbReference type="Pfam" id="PF03734"/>
    </source>
</evidence>
<keyword evidence="5" id="KW-1185">Reference proteome</keyword>
<organism evidence="4 5">
    <name type="scientific">Kitasatospora griseola</name>
    <name type="common">Streptomyces griseolosporeus</name>
    <dbReference type="NCBI Taxonomy" id="2064"/>
    <lineage>
        <taxon>Bacteria</taxon>
        <taxon>Bacillati</taxon>
        <taxon>Actinomycetota</taxon>
        <taxon>Actinomycetes</taxon>
        <taxon>Kitasatosporales</taxon>
        <taxon>Streptomycetaceae</taxon>
        <taxon>Kitasatospora</taxon>
    </lineage>
</organism>
<accession>A0A0D0PVI4</accession>
<proteinExistence type="predicted"/>